<dbReference type="STRING" id="321763.SAMN04488692_10594"/>
<accession>A0A1G9KTZ6</accession>
<dbReference type="Proteomes" id="UP000199476">
    <property type="component" value="Unassembled WGS sequence"/>
</dbReference>
<evidence type="ECO:0000313" key="2">
    <source>
        <dbReference type="Proteomes" id="UP000199476"/>
    </source>
</evidence>
<protein>
    <submittedName>
        <fullName evidence="1">Uncharacterized protein</fullName>
    </submittedName>
</protein>
<evidence type="ECO:0000313" key="1">
    <source>
        <dbReference type="EMBL" id="SDL52755.1"/>
    </source>
</evidence>
<name>A0A1G9KTZ6_9FIRM</name>
<dbReference type="AlphaFoldDB" id="A0A1G9KTZ6"/>
<organism evidence="1 2">
    <name type="scientific">Halarsenatibacter silvermanii</name>
    <dbReference type="NCBI Taxonomy" id="321763"/>
    <lineage>
        <taxon>Bacteria</taxon>
        <taxon>Bacillati</taxon>
        <taxon>Bacillota</taxon>
        <taxon>Clostridia</taxon>
        <taxon>Halanaerobiales</taxon>
        <taxon>Halarsenatibacteraceae</taxon>
        <taxon>Halarsenatibacter</taxon>
    </lineage>
</organism>
<reference evidence="1 2" key="1">
    <citation type="submission" date="2016-10" db="EMBL/GenBank/DDBJ databases">
        <authorList>
            <person name="de Groot N.N."/>
        </authorList>
    </citation>
    <scope>NUCLEOTIDE SEQUENCE [LARGE SCALE GENOMIC DNA]</scope>
    <source>
        <strain evidence="1 2">SLAS-1</strain>
    </source>
</reference>
<dbReference type="EMBL" id="FNGO01000005">
    <property type="protein sequence ID" value="SDL52755.1"/>
    <property type="molecule type" value="Genomic_DNA"/>
</dbReference>
<proteinExistence type="predicted"/>
<gene>
    <name evidence="1" type="ORF">SAMN04488692_10594</name>
</gene>
<sequence length="37" mass="4314">MLEKDSHLQAIVSNVKESLRQEGYSEEEIEEFVDSML</sequence>
<keyword evidence="2" id="KW-1185">Reference proteome</keyword>